<dbReference type="FunFam" id="3.30.160.60:FF:000100">
    <property type="entry name" value="Zinc finger 45-like"/>
    <property type="match status" value="1"/>
</dbReference>
<evidence type="ECO:0000256" key="7">
    <source>
        <dbReference type="ARBA" id="ARBA00023015"/>
    </source>
</evidence>
<dbReference type="PANTHER" id="PTHR24394:SF29">
    <property type="entry name" value="MYONEURIN"/>
    <property type="match status" value="1"/>
</dbReference>
<comment type="subcellular location">
    <subcellularLocation>
        <location evidence="1">Nucleus</location>
    </subcellularLocation>
</comment>
<dbReference type="PROSITE" id="PS00028">
    <property type="entry name" value="ZINC_FINGER_C2H2_1"/>
    <property type="match status" value="6"/>
</dbReference>
<feature type="domain" description="C2H2-type" evidence="11">
    <location>
        <begin position="346"/>
        <end position="373"/>
    </location>
</feature>
<keyword evidence="4" id="KW-0677">Repeat</keyword>
<dbReference type="GO" id="GO:0005634">
    <property type="term" value="C:nucleus"/>
    <property type="evidence" value="ECO:0007669"/>
    <property type="project" value="UniProtKB-SubCell"/>
</dbReference>
<keyword evidence="5 10" id="KW-0863">Zinc-finger</keyword>
<feature type="domain" description="C2H2-type" evidence="11">
    <location>
        <begin position="208"/>
        <end position="235"/>
    </location>
</feature>
<feature type="domain" description="C2H2-type" evidence="11">
    <location>
        <begin position="262"/>
        <end position="289"/>
    </location>
</feature>
<evidence type="ECO:0000256" key="10">
    <source>
        <dbReference type="PROSITE-ProRule" id="PRU00042"/>
    </source>
</evidence>
<evidence type="ECO:0000259" key="11">
    <source>
        <dbReference type="PROSITE" id="PS50157"/>
    </source>
</evidence>
<name>A0AAE1PD99_9EUCA</name>
<keyword evidence="9" id="KW-0539">Nucleus</keyword>
<keyword evidence="8" id="KW-0804">Transcription</keyword>
<dbReference type="InterPro" id="IPR036236">
    <property type="entry name" value="Znf_C2H2_sf"/>
</dbReference>
<dbReference type="InterPro" id="IPR013087">
    <property type="entry name" value="Znf_C2H2_type"/>
</dbReference>
<dbReference type="Proteomes" id="UP001292094">
    <property type="component" value="Unassembled WGS sequence"/>
</dbReference>
<dbReference type="Pfam" id="PF00096">
    <property type="entry name" value="zf-C2H2"/>
    <property type="match status" value="2"/>
</dbReference>
<evidence type="ECO:0000256" key="1">
    <source>
        <dbReference type="ARBA" id="ARBA00004123"/>
    </source>
</evidence>
<keyword evidence="6" id="KW-0862">Zinc</keyword>
<dbReference type="EMBL" id="JAWZYT010002204">
    <property type="protein sequence ID" value="KAK4305978.1"/>
    <property type="molecule type" value="Genomic_DNA"/>
</dbReference>
<proteinExistence type="inferred from homology"/>
<organism evidence="12 13">
    <name type="scientific">Petrolisthes manimaculis</name>
    <dbReference type="NCBI Taxonomy" id="1843537"/>
    <lineage>
        <taxon>Eukaryota</taxon>
        <taxon>Metazoa</taxon>
        <taxon>Ecdysozoa</taxon>
        <taxon>Arthropoda</taxon>
        <taxon>Crustacea</taxon>
        <taxon>Multicrustacea</taxon>
        <taxon>Malacostraca</taxon>
        <taxon>Eumalacostraca</taxon>
        <taxon>Eucarida</taxon>
        <taxon>Decapoda</taxon>
        <taxon>Pleocyemata</taxon>
        <taxon>Anomura</taxon>
        <taxon>Galatheoidea</taxon>
        <taxon>Porcellanidae</taxon>
        <taxon>Petrolisthes</taxon>
    </lineage>
</organism>
<evidence type="ECO:0000256" key="8">
    <source>
        <dbReference type="ARBA" id="ARBA00023163"/>
    </source>
</evidence>
<keyword evidence="13" id="KW-1185">Reference proteome</keyword>
<dbReference type="Gene3D" id="3.30.160.60">
    <property type="entry name" value="Classic Zinc Finger"/>
    <property type="match status" value="6"/>
</dbReference>
<dbReference type="PROSITE" id="PS50157">
    <property type="entry name" value="ZINC_FINGER_C2H2_2"/>
    <property type="match status" value="6"/>
</dbReference>
<evidence type="ECO:0000256" key="9">
    <source>
        <dbReference type="ARBA" id="ARBA00023242"/>
    </source>
</evidence>
<dbReference type="GO" id="GO:0000981">
    <property type="term" value="F:DNA-binding transcription factor activity, RNA polymerase II-specific"/>
    <property type="evidence" value="ECO:0007669"/>
    <property type="project" value="TreeGrafter"/>
</dbReference>
<sequence>MAATLPSVPMNDMQLEGIIDPTSTSASTESQQCVTCGGSDDGNGGGGSMYTRVGGHPLVQLLATLVRCPLVDLDLGGDWVCAVCLARFDDLASLLNKLVEAAQECIKIYNAAVRSRRTAHLKPSDSRNQSRLKTTVVQDDNIVEVHGDVDQVSGDVDQVEENDGKLEKCLLVVEGADLIGNQSGIVGRALAMASARPKQSKRKDQRRFKCRVCDKVFSAYSHRVEHMVVHTGERDFHCDICGFAATTKSNLTKHRLCHTHQAHCQVCNKLLGNKFSLKEHMKVHSNERPHCCVHCHKPFRRLRDRRLHERSHLPQGDHQCHLCEKTFVVKSRLARHMLTHQTDKQFTCQLCQKKFARKDDLQCHERIHTGVKPYVCKVCGKEFRYASNCLSHTRTHTKSLDTHSCDTCHLTFPTRAKYLTHLKSRNHRKKSSDIKKDKGPEHIFCLDCKMSFNQTDFVLHKTVCCDKKMFESTGGLSEHSMTCTADHTLTQTAEHILSQATGHTLIQKAEHTVIQGADQTHTHIAGHPLNNTSEKHSLVQTVEHSLGQKLTQAGDAEIILSDYTEIILPMEQLAESDTEISVEVNVENDPLHIPIISVPAITSTITTLSSATITSVFPSETSAFSSSTTTTTMLDEPSPITAILPISLDSKHENQGGLVAQISGNGRMAEAAPSPSTATVTILNSSSVFKISDWDLQQYYHKP</sequence>
<evidence type="ECO:0000256" key="6">
    <source>
        <dbReference type="ARBA" id="ARBA00022833"/>
    </source>
</evidence>
<accession>A0AAE1PD99</accession>
<evidence type="ECO:0000256" key="4">
    <source>
        <dbReference type="ARBA" id="ARBA00022737"/>
    </source>
</evidence>
<protein>
    <recommendedName>
        <fullName evidence="11">C2H2-type domain-containing protein</fullName>
    </recommendedName>
</protein>
<feature type="domain" description="C2H2-type" evidence="11">
    <location>
        <begin position="318"/>
        <end position="345"/>
    </location>
</feature>
<evidence type="ECO:0000256" key="2">
    <source>
        <dbReference type="ARBA" id="ARBA00006991"/>
    </source>
</evidence>
<dbReference type="PANTHER" id="PTHR24394">
    <property type="entry name" value="ZINC FINGER PROTEIN"/>
    <property type="match status" value="1"/>
</dbReference>
<dbReference type="FunFam" id="3.30.160.60:FF:000193">
    <property type="entry name" value="Zinc finger protein 300"/>
    <property type="match status" value="1"/>
</dbReference>
<comment type="caution">
    <text evidence="12">The sequence shown here is derived from an EMBL/GenBank/DDBJ whole genome shotgun (WGS) entry which is preliminary data.</text>
</comment>
<keyword evidence="7" id="KW-0805">Transcription regulation</keyword>
<reference evidence="12" key="1">
    <citation type="submission" date="2023-11" db="EMBL/GenBank/DDBJ databases">
        <title>Genome assemblies of two species of porcelain crab, Petrolisthes cinctipes and Petrolisthes manimaculis (Anomura: Porcellanidae).</title>
        <authorList>
            <person name="Angst P."/>
        </authorList>
    </citation>
    <scope>NUCLEOTIDE SEQUENCE</scope>
    <source>
        <strain evidence="12">PB745_02</strain>
        <tissue evidence="12">Gill</tissue>
    </source>
</reference>
<evidence type="ECO:0000256" key="5">
    <source>
        <dbReference type="ARBA" id="ARBA00022771"/>
    </source>
</evidence>
<comment type="similarity">
    <text evidence="2">Belongs to the krueppel C2H2-type zinc-finger protein family.</text>
</comment>
<dbReference type="AlphaFoldDB" id="A0AAE1PD99"/>
<dbReference type="SMART" id="SM00355">
    <property type="entry name" value="ZnF_C2H2"/>
    <property type="match status" value="8"/>
</dbReference>
<keyword evidence="3" id="KW-0479">Metal-binding</keyword>
<dbReference type="SUPFAM" id="SSF57667">
    <property type="entry name" value="beta-beta-alpha zinc fingers"/>
    <property type="match status" value="4"/>
</dbReference>
<evidence type="ECO:0000313" key="13">
    <source>
        <dbReference type="Proteomes" id="UP001292094"/>
    </source>
</evidence>
<evidence type="ECO:0000313" key="12">
    <source>
        <dbReference type="EMBL" id="KAK4305978.1"/>
    </source>
</evidence>
<gene>
    <name evidence="12" type="ORF">Pmani_022171</name>
</gene>
<feature type="domain" description="C2H2-type" evidence="11">
    <location>
        <begin position="236"/>
        <end position="263"/>
    </location>
</feature>
<dbReference type="GO" id="GO:0008270">
    <property type="term" value="F:zinc ion binding"/>
    <property type="evidence" value="ECO:0007669"/>
    <property type="project" value="UniProtKB-KW"/>
</dbReference>
<evidence type="ECO:0000256" key="3">
    <source>
        <dbReference type="ARBA" id="ARBA00022723"/>
    </source>
</evidence>
<feature type="domain" description="C2H2-type" evidence="11">
    <location>
        <begin position="374"/>
        <end position="401"/>
    </location>
</feature>